<feature type="domain" description="DUF4396" evidence="3">
    <location>
        <begin position="175"/>
        <end position="310"/>
    </location>
</feature>
<dbReference type="OrthoDB" id="2128064at2759"/>
<feature type="transmembrane region" description="Helical" evidence="2">
    <location>
        <begin position="185"/>
        <end position="204"/>
    </location>
</feature>
<sequence>MASCCDPNNERKASSDSKTASNPSLTSSSLFSFVSPVASALLHSTCCWLPTLLDAFSIGSASASQFQSLRPFFFWVTLLILAEGIRRNGLDRRTFYRIAISGLFLALPRLSNLAKQRRVTWAKGVYNFRSKHTLPNVSPGVEKSSSDTNRQCQTSPPTIPSSPLSLSFWKSPPIWKRAMLNTLRCLIGCTIGDFSAMWFLQAYYPDLSVGYIMGVAMASGIASSMTLETVLLHLGRDKLGWAQAFKTAAGMSTISMLSMEAVQNTVDYHLTGGVVALSDPYFWGAAGVSMAAGFLAPLPYNYIRLQKYGKACH</sequence>
<gene>
    <name evidence="4" type="ORF">BDDG_12654</name>
</gene>
<proteinExistence type="predicted"/>
<evidence type="ECO:0000256" key="2">
    <source>
        <dbReference type="SAM" id="Phobius"/>
    </source>
</evidence>
<name>A0A0J9EQB5_AJEDA</name>
<dbReference type="Proteomes" id="UP000007802">
    <property type="component" value="Unassembled WGS sequence"/>
</dbReference>
<dbReference type="Pfam" id="PF14342">
    <property type="entry name" value="DUF4396"/>
    <property type="match status" value="1"/>
</dbReference>
<keyword evidence="2" id="KW-0472">Membrane</keyword>
<organism evidence="4">
    <name type="scientific">Ajellomyces dermatitidis (strain ATCC 18188 / CBS 674.68)</name>
    <name type="common">Blastomyces dermatitidis</name>
    <dbReference type="NCBI Taxonomy" id="653446"/>
    <lineage>
        <taxon>Eukaryota</taxon>
        <taxon>Fungi</taxon>
        <taxon>Dikarya</taxon>
        <taxon>Ascomycota</taxon>
        <taxon>Pezizomycotina</taxon>
        <taxon>Eurotiomycetes</taxon>
        <taxon>Eurotiomycetidae</taxon>
        <taxon>Onygenales</taxon>
        <taxon>Ajellomycetaceae</taxon>
        <taxon>Blastomyces</taxon>
    </lineage>
</organism>
<feature type="region of interest" description="Disordered" evidence="1">
    <location>
        <begin position="137"/>
        <end position="161"/>
    </location>
</feature>
<keyword evidence="2" id="KW-1133">Transmembrane helix</keyword>
<evidence type="ECO:0000259" key="3">
    <source>
        <dbReference type="Pfam" id="PF14342"/>
    </source>
</evidence>
<feature type="transmembrane region" description="Helical" evidence="2">
    <location>
        <begin position="281"/>
        <end position="300"/>
    </location>
</feature>
<feature type="transmembrane region" description="Helical" evidence="2">
    <location>
        <begin position="244"/>
        <end position="261"/>
    </location>
</feature>
<evidence type="ECO:0000256" key="1">
    <source>
        <dbReference type="SAM" id="MobiDB-lite"/>
    </source>
</evidence>
<protein>
    <recommendedName>
        <fullName evidence="3">DUF4396 domain-containing protein</fullName>
    </recommendedName>
</protein>
<dbReference type="InterPro" id="IPR025509">
    <property type="entry name" value="DUF4396"/>
</dbReference>
<feature type="region of interest" description="Disordered" evidence="1">
    <location>
        <begin position="1"/>
        <end position="26"/>
    </location>
</feature>
<feature type="compositionally biased region" description="Low complexity" evidence="1">
    <location>
        <begin position="17"/>
        <end position="26"/>
    </location>
</feature>
<dbReference type="EMBL" id="GG749456">
    <property type="protein sequence ID" value="KMW68206.1"/>
    <property type="molecule type" value="Genomic_DNA"/>
</dbReference>
<reference evidence="4" key="1">
    <citation type="submission" date="2010-03" db="EMBL/GenBank/DDBJ databases">
        <title>Annotation of Blastomyces dermatitidis strain ATCC 18188.</title>
        <authorList>
            <consortium name="The Broad Institute Genome Sequencing Platform"/>
            <consortium name="Broad Institute Genome Sequencing Center for Infectious Disease."/>
            <person name="Cuomo C."/>
            <person name="Klein B."/>
            <person name="Sullivan T."/>
            <person name="Heitman J."/>
            <person name="Young S."/>
            <person name="Zeng Q."/>
            <person name="Gargeya S."/>
            <person name="Alvarado L."/>
            <person name="Berlin A.M."/>
            <person name="Chapman S.B."/>
            <person name="Chen Z."/>
            <person name="Freedman E."/>
            <person name="Gellesch M."/>
            <person name="Goldberg J."/>
            <person name="Griggs A."/>
            <person name="Gujja S."/>
            <person name="Heilman E."/>
            <person name="Heiman D."/>
            <person name="Howarth C."/>
            <person name="Mehta T."/>
            <person name="Neiman D."/>
            <person name="Pearson M."/>
            <person name="Roberts A."/>
            <person name="Saif S."/>
            <person name="Shea T."/>
            <person name="Shenoy N."/>
            <person name="Sisk P."/>
            <person name="Stolte C."/>
            <person name="Sykes S."/>
            <person name="White J."/>
            <person name="Yandava C."/>
            <person name="Haas B."/>
            <person name="Nusbaum C."/>
            <person name="Birren B."/>
        </authorList>
    </citation>
    <scope>NUCLEOTIDE SEQUENCE</scope>
    <source>
        <strain evidence="4">ATCC 18188</strain>
    </source>
</reference>
<accession>A0A0J9EQB5</accession>
<feature type="transmembrane region" description="Helical" evidence="2">
    <location>
        <begin position="210"/>
        <end position="232"/>
    </location>
</feature>
<evidence type="ECO:0000313" key="4">
    <source>
        <dbReference type="EMBL" id="KMW68206.1"/>
    </source>
</evidence>
<keyword evidence="2" id="KW-0812">Transmembrane</keyword>
<dbReference type="AlphaFoldDB" id="A0A0J9EQB5"/>